<gene>
    <name evidence="1" type="ordered locus">ACP_0375</name>
</gene>
<dbReference type="AlphaFoldDB" id="C1F9Z6"/>
<organism evidence="1 2">
    <name type="scientific">Acidobacterium capsulatum (strain ATCC 51196 / DSM 11244 / BCRC 80197 / JCM 7670 / NBRC 15755 / NCIMB 13165 / 161)</name>
    <dbReference type="NCBI Taxonomy" id="240015"/>
    <lineage>
        <taxon>Bacteria</taxon>
        <taxon>Pseudomonadati</taxon>
        <taxon>Acidobacteriota</taxon>
        <taxon>Terriglobia</taxon>
        <taxon>Terriglobales</taxon>
        <taxon>Acidobacteriaceae</taxon>
        <taxon>Acidobacterium</taxon>
    </lineage>
</organism>
<dbReference type="EMBL" id="CP001472">
    <property type="protein sequence ID" value="ACO33846.1"/>
    <property type="molecule type" value="Genomic_DNA"/>
</dbReference>
<evidence type="ECO:0000313" key="1">
    <source>
        <dbReference type="EMBL" id="ACO33846.1"/>
    </source>
</evidence>
<dbReference type="HOGENOM" id="CLU_2103692_0_0_0"/>
<dbReference type="Proteomes" id="UP000002207">
    <property type="component" value="Chromosome"/>
</dbReference>
<protein>
    <submittedName>
        <fullName evidence="1">Uncharacterized protein</fullName>
    </submittedName>
</protein>
<dbReference type="InParanoid" id="C1F9Z6"/>
<proteinExistence type="predicted"/>
<accession>C1F9Z6</accession>
<dbReference type="KEGG" id="aca:ACP_0375"/>
<reference evidence="1 2" key="1">
    <citation type="journal article" date="2009" name="Appl. Environ. Microbiol.">
        <title>Three genomes from the phylum Acidobacteria provide insight into the lifestyles of these microorganisms in soils.</title>
        <authorList>
            <person name="Ward N.L."/>
            <person name="Challacombe J.F."/>
            <person name="Janssen P.H."/>
            <person name="Henrissat B."/>
            <person name="Coutinho P.M."/>
            <person name="Wu M."/>
            <person name="Xie G."/>
            <person name="Haft D.H."/>
            <person name="Sait M."/>
            <person name="Badger J."/>
            <person name="Barabote R.D."/>
            <person name="Bradley B."/>
            <person name="Brettin T.S."/>
            <person name="Brinkac L.M."/>
            <person name="Bruce D."/>
            <person name="Creasy T."/>
            <person name="Daugherty S.C."/>
            <person name="Davidsen T.M."/>
            <person name="DeBoy R.T."/>
            <person name="Detter J.C."/>
            <person name="Dodson R.J."/>
            <person name="Durkin A.S."/>
            <person name="Ganapathy A."/>
            <person name="Gwinn-Giglio M."/>
            <person name="Han C.S."/>
            <person name="Khouri H."/>
            <person name="Kiss H."/>
            <person name="Kothari S.P."/>
            <person name="Madupu R."/>
            <person name="Nelson K.E."/>
            <person name="Nelson W.C."/>
            <person name="Paulsen I."/>
            <person name="Penn K."/>
            <person name="Ren Q."/>
            <person name="Rosovitz M.J."/>
            <person name="Selengut J.D."/>
            <person name="Shrivastava S."/>
            <person name="Sullivan S.A."/>
            <person name="Tapia R."/>
            <person name="Thompson L.S."/>
            <person name="Watkins K.L."/>
            <person name="Yang Q."/>
            <person name="Yu C."/>
            <person name="Zafar N."/>
            <person name="Zhou L."/>
            <person name="Kuske C.R."/>
        </authorList>
    </citation>
    <scope>NUCLEOTIDE SEQUENCE [LARGE SCALE GENOMIC DNA]</scope>
    <source>
        <strain evidence="2">ATCC 51196 / DSM 11244 / BCRC 80197 / JCM 7670 / NBRC 15755 / NCIMB 13165 / 161</strain>
    </source>
</reference>
<keyword evidence="2" id="KW-1185">Reference proteome</keyword>
<evidence type="ECO:0000313" key="2">
    <source>
        <dbReference type="Proteomes" id="UP000002207"/>
    </source>
</evidence>
<sequence>MRILHTISSFAFDPPDSQVFGPRMADMPAVTESALVDDQLAGLEVVRAHGRAQRGARVPPLLVANFFQATAALAVHADLFRLALLRRRLSLSSYPEVSRPSSAATAMMACCRAMR</sequence>
<name>C1F9Z6_ACIC5</name>